<feature type="region of interest" description="Disordered" evidence="1">
    <location>
        <begin position="175"/>
        <end position="194"/>
    </location>
</feature>
<sequence length="230" mass="25171">MADDRETTEREFYLSARRVSRHSMRVRRLRLVTPALAVGLLLTYVLSATPPRVDHEFLAQFSGIETTEDGEGVKLSRPRYAGEDLSGRPFEVAAQSATRGQNDADPLALDRPEARRVKPDGRTSVLRAKDGTYDQTAQLVDLIGDVELEQSSSGGTFVLKTDAAKADLESQVVTSSTEVTGESERGTLRADRGTIYQNEDRVVLEGGVRMTLKPRKKGSEDKQGDGDGDS</sequence>
<comment type="caution">
    <text evidence="2">The sequence shown here is derived from an EMBL/GenBank/DDBJ whole genome shotgun (WGS) entry which is preliminary data.</text>
</comment>
<dbReference type="NCBIfam" id="TIGR04409">
    <property type="entry name" value="LptC_YrbK"/>
    <property type="match status" value="1"/>
</dbReference>
<evidence type="ECO:0000256" key="1">
    <source>
        <dbReference type="SAM" id="MobiDB-lite"/>
    </source>
</evidence>
<feature type="compositionally biased region" description="Basic and acidic residues" evidence="1">
    <location>
        <begin position="217"/>
        <end position="230"/>
    </location>
</feature>
<dbReference type="GO" id="GO:0005886">
    <property type="term" value="C:plasma membrane"/>
    <property type="evidence" value="ECO:0007669"/>
    <property type="project" value="InterPro"/>
</dbReference>
<proteinExistence type="predicted"/>
<dbReference type="Gene3D" id="2.60.450.10">
    <property type="entry name" value="Lipopolysaccharide (LPS) transport protein A like domain"/>
    <property type="match status" value="1"/>
</dbReference>
<evidence type="ECO:0000313" key="3">
    <source>
        <dbReference type="Proteomes" id="UP001142610"/>
    </source>
</evidence>
<dbReference type="InterPro" id="IPR010664">
    <property type="entry name" value="LipoPS_assembly_LptC-rel"/>
</dbReference>
<feature type="region of interest" description="Disordered" evidence="1">
    <location>
        <begin position="209"/>
        <end position="230"/>
    </location>
</feature>
<keyword evidence="3" id="KW-1185">Reference proteome</keyword>
<dbReference type="Pfam" id="PF06835">
    <property type="entry name" value="LptC"/>
    <property type="match status" value="1"/>
</dbReference>
<accession>A0A9X2L9Z4</accession>
<dbReference type="GO" id="GO:0015221">
    <property type="term" value="F:lipopolysaccharide transmembrane transporter activity"/>
    <property type="evidence" value="ECO:0007669"/>
    <property type="project" value="InterPro"/>
</dbReference>
<dbReference type="EMBL" id="JANIBC010000008">
    <property type="protein sequence ID" value="MCQ8185826.1"/>
    <property type="molecule type" value="Genomic_DNA"/>
</dbReference>
<protein>
    <submittedName>
        <fullName evidence="2">LPS export ABC transporter periplasmic protein LptC</fullName>
    </submittedName>
</protein>
<dbReference type="AlphaFoldDB" id="A0A9X2L9Z4"/>
<name>A0A9X2L9Z4_9PROT</name>
<dbReference type="Proteomes" id="UP001142610">
    <property type="component" value="Unassembled WGS sequence"/>
</dbReference>
<feature type="compositionally biased region" description="Basic and acidic residues" evidence="1">
    <location>
        <begin position="182"/>
        <end position="194"/>
    </location>
</feature>
<gene>
    <name evidence="2" type="primary">lptC</name>
    <name evidence="2" type="ORF">NOG11_10525</name>
</gene>
<dbReference type="InterPro" id="IPR026265">
    <property type="entry name" value="LptC"/>
</dbReference>
<evidence type="ECO:0000313" key="2">
    <source>
        <dbReference type="EMBL" id="MCQ8185826.1"/>
    </source>
</evidence>
<organism evidence="2 3">
    <name type="scientific">Parvularcula maris</name>
    <dbReference type="NCBI Taxonomy" id="2965077"/>
    <lineage>
        <taxon>Bacteria</taxon>
        <taxon>Pseudomonadati</taxon>
        <taxon>Pseudomonadota</taxon>
        <taxon>Alphaproteobacteria</taxon>
        <taxon>Parvularculales</taxon>
        <taxon>Parvularculaceae</taxon>
        <taxon>Parvularcula</taxon>
    </lineage>
</organism>
<dbReference type="RefSeq" id="WP_256619716.1">
    <property type="nucleotide sequence ID" value="NZ_JANIBC010000008.1"/>
</dbReference>
<reference evidence="2" key="1">
    <citation type="submission" date="2022-07" db="EMBL/GenBank/DDBJ databases">
        <title>Parvularcula maris sp. nov., an algicidal bacterium isolated from seawater.</title>
        <authorList>
            <person name="Li F."/>
        </authorList>
    </citation>
    <scope>NUCLEOTIDE SEQUENCE</scope>
    <source>
        <strain evidence="2">BGMRC 0090</strain>
    </source>
</reference>